<dbReference type="Pfam" id="PF13924">
    <property type="entry name" value="Lipocalin_5"/>
    <property type="match status" value="1"/>
</dbReference>
<evidence type="ECO:0000313" key="4">
    <source>
        <dbReference type="Proteomes" id="UP000651010"/>
    </source>
</evidence>
<feature type="chain" id="PRO_5046620511" evidence="1">
    <location>
        <begin position="23"/>
        <end position="179"/>
    </location>
</feature>
<organism evidence="3 4">
    <name type="scientific">Dyella acidiphila</name>
    <dbReference type="NCBI Taxonomy" id="2775866"/>
    <lineage>
        <taxon>Bacteria</taxon>
        <taxon>Pseudomonadati</taxon>
        <taxon>Pseudomonadota</taxon>
        <taxon>Gammaproteobacteria</taxon>
        <taxon>Lysobacterales</taxon>
        <taxon>Rhodanobacteraceae</taxon>
        <taxon>Dyella</taxon>
    </lineage>
</organism>
<comment type="caution">
    <text evidence="3">The sequence shown here is derived from an EMBL/GenBank/DDBJ whole genome shotgun (WGS) entry which is preliminary data.</text>
</comment>
<dbReference type="EMBL" id="JACZZA010000001">
    <property type="protein sequence ID" value="MBE1159530.1"/>
    <property type="molecule type" value="Genomic_DNA"/>
</dbReference>
<keyword evidence="4" id="KW-1185">Reference proteome</keyword>
<dbReference type="InterPro" id="IPR024311">
    <property type="entry name" value="Lipocalin-like"/>
</dbReference>
<accession>A0ABR9G660</accession>
<gene>
    <name evidence="3" type="ORF">IGX34_03975</name>
</gene>
<keyword evidence="1" id="KW-0732">Signal</keyword>
<evidence type="ECO:0000259" key="2">
    <source>
        <dbReference type="Pfam" id="PF13924"/>
    </source>
</evidence>
<evidence type="ECO:0000256" key="1">
    <source>
        <dbReference type="SAM" id="SignalP"/>
    </source>
</evidence>
<feature type="domain" description="Lipocalin-like" evidence="2">
    <location>
        <begin position="43"/>
        <end position="177"/>
    </location>
</feature>
<evidence type="ECO:0000313" key="3">
    <source>
        <dbReference type="EMBL" id="MBE1159530.1"/>
    </source>
</evidence>
<sequence length="179" mass="19196">MRLLCSVFAAAVLALAASAGNAQPQQGTGTAAADMLRVPDWLVGTWTLVRCDNVYPDGHRVELYGPHPQGLWMIDAHGHYMMQMVRAGRAPFAAGDKSKGTPEEYRAASLDSNAHFGSVAVMDKQMRTHIEQASFPNWNGHGGSTGYTLDGNQLTYIVAKPSSGAAEGAHGEVVWQKLD</sequence>
<dbReference type="Proteomes" id="UP000651010">
    <property type="component" value="Unassembled WGS sequence"/>
</dbReference>
<feature type="signal peptide" evidence="1">
    <location>
        <begin position="1"/>
        <end position="22"/>
    </location>
</feature>
<reference evidence="3 4" key="1">
    <citation type="submission" date="2020-09" db="EMBL/GenBank/DDBJ databases">
        <title>Dyella sp. 7MK23 isolated from forest soil.</title>
        <authorList>
            <person name="Fu J."/>
        </authorList>
    </citation>
    <scope>NUCLEOTIDE SEQUENCE [LARGE SCALE GENOMIC DNA]</scope>
    <source>
        <strain evidence="3 4">7MK23</strain>
    </source>
</reference>
<protein>
    <submittedName>
        <fullName evidence="3">Lipocalin-like domain-containing protein</fullName>
    </submittedName>
</protein>
<proteinExistence type="predicted"/>
<dbReference type="RefSeq" id="WP_192554349.1">
    <property type="nucleotide sequence ID" value="NZ_JACZZA010000001.1"/>
</dbReference>
<name>A0ABR9G660_9GAMM</name>